<dbReference type="Pfam" id="PF03372">
    <property type="entry name" value="Exo_endo_phos"/>
    <property type="match status" value="1"/>
</dbReference>
<dbReference type="Gene3D" id="3.60.10.10">
    <property type="entry name" value="Endonuclease/exonuclease/phosphatase"/>
    <property type="match status" value="1"/>
</dbReference>
<reference evidence="2" key="1">
    <citation type="journal article" date="2005" name="PLoS Biol.">
        <title>The genomes of Oryza sativa: a history of duplications.</title>
        <authorList>
            <person name="Yu J."/>
            <person name="Wang J."/>
            <person name="Lin W."/>
            <person name="Li S."/>
            <person name="Li H."/>
            <person name="Zhou J."/>
            <person name="Ni P."/>
            <person name="Dong W."/>
            <person name="Hu S."/>
            <person name="Zeng C."/>
            <person name="Zhang J."/>
            <person name="Zhang Y."/>
            <person name="Li R."/>
            <person name="Xu Z."/>
            <person name="Li S."/>
            <person name="Li X."/>
            <person name="Zheng H."/>
            <person name="Cong L."/>
            <person name="Lin L."/>
            <person name="Yin J."/>
            <person name="Geng J."/>
            <person name="Li G."/>
            <person name="Shi J."/>
            <person name="Liu J."/>
            <person name="Lv H."/>
            <person name="Li J."/>
            <person name="Wang J."/>
            <person name="Deng Y."/>
            <person name="Ran L."/>
            <person name="Shi X."/>
            <person name="Wang X."/>
            <person name="Wu Q."/>
            <person name="Li C."/>
            <person name="Ren X."/>
            <person name="Wang J."/>
            <person name="Wang X."/>
            <person name="Li D."/>
            <person name="Liu D."/>
            <person name="Zhang X."/>
            <person name="Ji Z."/>
            <person name="Zhao W."/>
            <person name="Sun Y."/>
            <person name="Zhang Z."/>
            <person name="Bao J."/>
            <person name="Han Y."/>
            <person name="Dong L."/>
            <person name="Ji J."/>
            <person name="Chen P."/>
            <person name="Wu S."/>
            <person name="Liu J."/>
            <person name="Xiao Y."/>
            <person name="Bu D."/>
            <person name="Tan J."/>
            <person name="Yang L."/>
            <person name="Ye C."/>
            <person name="Zhang J."/>
            <person name="Xu J."/>
            <person name="Zhou Y."/>
            <person name="Yu Y."/>
            <person name="Zhang B."/>
            <person name="Zhuang S."/>
            <person name="Wei H."/>
            <person name="Liu B."/>
            <person name="Lei M."/>
            <person name="Yu H."/>
            <person name="Li Y."/>
            <person name="Xu H."/>
            <person name="Wei S."/>
            <person name="He X."/>
            <person name="Fang L."/>
            <person name="Zhang Z."/>
            <person name="Zhang Y."/>
            <person name="Huang X."/>
            <person name="Su Z."/>
            <person name="Tong W."/>
            <person name="Li J."/>
            <person name="Tong Z."/>
            <person name="Li S."/>
            <person name="Ye J."/>
            <person name="Wang L."/>
            <person name="Fang L."/>
            <person name="Lei T."/>
            <person name="Chen C."/>
            <person name="Chen H."/>
            <person name="Xu Z."/>
            <person name="Li H."/>
            <person name="Huang H."/>
            <person name="Zhang F."/>
            <person name="Xu H."/>
            <person name="Li N."/>
            <person name="Zhao C."/>
            <person name="Li S."/>
            <person name="Dong L."/>
            <person name="Huang Y."/>
            <person name="Li L."/>
            <person name="Xi Y."/>
            <person name="Qi Q."/>
            <person name="Li W."/>
            <person name="Zhang B."/>
            <person name="Hu W."/>
            <person name="Zhang Y."/>
            <person name="Tian X."/>
            <person name="Jiao Y."/>
            <person name="Liang X."/>
            <person name="Jin J."/>
            <person name="Gao L."/>
            <person name="Zheng W."/>
            <person name="Hao B."/>
            <person name="Liu S."/>
            <person name="Wang W."/>
            <person name="Yuan L."/>
            <person name="Cao M."/>
            <person name="McDermott J."/>
            <person name="Samudrala R."/>
            <person name="Wang J."/>
            <person name="Wong G.K."/>
            <person name="Yang H."/>
        </authorList>
    </citation>
    <scope>NUCLEOTIDE SEQUENCE [LARGE SCALE GENOMIC DNA]</scope>
</reference>
<reference evidence="2" key="2">
    <citation type="submission" date="2008-12" db="EMBL/GenBank/DDBJ databases">
        <title>Improved gene annotation of the rice (Oryza sativa) genomes.</title>
        <authorList>
            <person name="Wang J."/>
            <person name="Li R."/>
            <person name="Fan W."/>
            <person name="Huang Q."/>
            <person name="Zhang J."/>
            <person name="Zhou Y."/>
            <person name="Hu Y."/>
            <person name="Zi S."/>
            <person name="Li J."/>
            <person name="Ni P."/>
            <person name="Zheng H."/>
            <person name="Zhang Y."/>
            <person name="Zhao M."/>
            <person name="Hao Q."/>
            <person name="McDermott J."/>
            <person name="Samudrala R."/>
            <person name="Kristiansen K."/>
            <person name="Wong G.K.-S."/>
        </authorList>
    </citation>
    <scope>NUCLEOTIDE SEQUENCE</scope>
</reference>
<accession>B9FPC8</accession>
<name>B9FPC8_ORYSJ</name>
<dbReference type="Proteomes" id="UP000007752">
    <property type="component" value="Chromosome 5"/>
</dbReference>
<proteinExistence type="predicted"/>
<dbReference type="PANTHER" id="PTHR33710:SF48">
    <property type="entry name" value="OS02G0307075 PROTEIN"/>
    <property type="match status" value="1"/>
</dbReference>
<dbReference type="EMBL" id="CM000142">
    <property type="protein sequence ID" value="EEE63565.1"/>
    <property type="molecule type" value="Genomic_DNA"/>
</dbReference>
<dbReference type="SUPFAM" id="SSF56219">
    <property type="entry name" value="DNase I-like"/>
    <property type="match status" value="1"/>
</dbReference>
<organism evidence="2">
    <name type="scientific">Oryza sativa subsp. japonica</name>
    <name type="common">Rice</name>
    <dbReference type="NCBI Taxonomy" id="39947"/>
    <lineage>
        <taxon>Eukaryota</taxon>
        <taxon>Viridiplantae</taxon>
        <taxon>Streptophyta</taxon>
        <taxon>Embryophyta</taxon>
        <taxon>Tracheophyta</taxon>
        <taxon>Spermatophyta</taxon>
        <taxon>Magnoliopsida</taxon>
        <taxon>Liliopsida</taxon>
        <taxon>Poales</taxon>
        <taxon>Poaceae</taxon>
        <taxon>BOP clade</taxon>
        <taxon>Oryzoideae</taxon>
        <taxon>Oryzeae</taxon>
        <taxon>Oryzinae</taxon>
        <taxon>Oryza</taxon>
        <taxon>Oryza sativa</taxon>
    </lineage>
</organism>
<protein>
    <recommendedName>
        <fullName evidence="1">Endonuclease/exonuclease/phosphatase domain-containing protein</fullName>
    </recommendedName>
</protein>
<feature type="domain" description="Endonuclease/exonuclease/phosphatase" evidence="1">
    <location>
        <begin position="66"/>
        <end position="185"/>
    </location>
</feature>
<dbReference type="PANTHER" id="PTHR33710">
    <property type="entry name" value="BNAC02G09200D PROTEIN"/>
    <property type="match status" value="1"/>
</dbReference>
<evidence type="ECO:0000313" key="2">
    <source>
        <dbReference type="EMBL" id="EEE63565.1"/>
    </source>
</evidence>
<dbReference type="InterPro" id="IPR005135">
    <property type="entry name" value="Endo/exonuclease/phosphatase"/>
</dbReference>
<dbReference type="GO" id="GO:0003824">
    <property type="term" value="F:catalytic activity"/>
    <property type="evidence" value="ECO:0007669"/>
    <property type="project" value="InterPro"/>
</dbReference>
<gene>
    <name evidence="2" type="ORF">OsJ_18382</name>
</gene>
<sequence>MHVSPSAIKDLAKVCNLDEAATKELELRWSPYGLESNTLTKSFLISRKHTLTIGFTHNISNISFAITNVYASTDPQTKAIFVEDLSELSTNISGPWLLFGDFNLTRYPYDKNNSNFDLHLANLFNEKNDDLALLEIPLFDWLFTWSSKREIPTLSRIDRAFINQAWNLSHPNTSLSSLPRTTSDHVPLKISISTSIPKTQVFRFDNHLLCSPNFLPTILWAWVGQLPTHHPTDAAGNLVANLKKSRFATKNWIKAHKLTNDNISDCSLLIDFLDSIEEARPLSTAEFTLRDLVQDKLADLHRCKAIYWKQRSKIKRIKASDENTKFFHAHASHRFRNNGIHSLLLQGSQVFDHDTKADALYEFFYETLGGSANTTWDFHLQDLYPENTVHNAS</sequence>
<dbReference type="AlphaFoldDB" id="B9FPC8"/>
<dbReference type="InterPro" id="IPR036691">
    <property type="entry name" value="Endo/exonu/phosph_ase_sf"/>
</dbReference>
<evidence type="ECO:0000259" key="1">
    <source>
        <dbReference type="Pfam" id="PF03372"/>
    </source>
</evidence>